<dbReference type="Pfam" id="PF02627">
    <property type="entry name" value="CMD"/>
    <property type="match status" value="1"/>
</dbReference>
<dbReference type="InterPro" id="IPR003779">
    <property type="entry name" value="CMD-like"/>
</dbReference>
<evidence type="ECO:0000313" key="3">
    <source>
        <dbReference type="Proteomes" id="UP001144280"/>
    </source>
</evidence>
<evidence type="ECO:0000259" key="1">
    <source>
        <dbReference type="Pfam" id="PF02627"/>
    </source>
</evidence>
<dbReference type="PANTHER" id="PTHR33570">
    <property type="entry name" value="4-CARBOXYMUCONOLACTONE DECARBOXYLASE FAMILY PROTEIN"/>
    <property type="match status" value="1"/>
</dbReference>
<dbReference type="RefSeq" id="WP_281893164.1">
    <property type="nucleotide sequence ID" value="NZ_BSDI01000005.1"/>
</dbReference>
<dbReference type="InterPro" id="IPR052512">
    <property type="entry name" value="4CMD/NDH-1_regulator"/>
</dbReference>
<dbReference type="PANTHER" id="PTHR33570:SF2">
    <property type="entry name" value="CARBOXYMUCONOLACTONE DECARBOXYLASE-LIKE DOMAIN-CONTAINING PROTEIN"/>
    <property type="match status" value="1"/>
</dbReference>
<organism evidence="2 3">
    <name type="scientific">Phytohabitans aurantiacus</name>
    <dbReference type="NCBI Taxonomy" id="3016789"/>
    <lineage>
        <taxon>Bacteria</taxon>
        <taxon>Bacillati</taxon>
        <taxon>Actinomycetota</taxon>
        <taxon>Actinomycetes</taxon>
        <taxon>Micromonosporales</taxon>
        <taxon>Micromonosporaceae</taxon>
    </lineage>
</organism>
<dbReference type="Proteomes" id="UP001144280">
    <property type="component" value="Unassembled WGS sequence"/>
</dbReference>
<accession>A0ABQ5QMX6</accession>
<dbReference type="Gene3D" id="1.20.1290.10">
    <property type="entry name" value="AhpD-like"/>
    <property type="match status" value="1"/>
</dbReference>
<protein>
    <recommendedName>
        <fullName evidence="1">Carboxymuconolactone decarboxylase-like domain-containing protein</fullName>
    </recommendedName>
</protein>
<dbReference type="InterPro" id="IPR029032">
    <property type="entry name" value="AhpD-like"/>
</dbReference>
<sequence>MSAGSGAGRGIAVFRRIAPDGAVPPWEALADLAPGLAEAAEHGLGAVLGRPGLDLRTRQLATICVLAALGGAEPQLEFHIGGALRAGATPREVVEALTQVSLYAGVPRAINAMAVARRVLAAHDEEEER</sequence>
<dbReference type="SUPFAM" id="SSF69118">
    <property type="entry name" value="AhpD-like"/>
    <property type="match status" value="1"/>
</dbReference>
<gene>
    <name evidence="2" type="ORF">Pa4123_13130</name>
</gene>
<comment type="caution">
    <text evidence="2">The sequence shown here is derived from an EMBL/GenBank/DDBJ whole genome shotgun (WGS) entry which is preliminary data.</text>
</comment>
<proteinExistence type="predicted"/>
<keyword evidence="3" id="KW-1185">Reference proteome</keyword>
<feature type="domain" description="Carboxymuconolactone decarboxylase-like" evidence="1">
    <location>
        <begin position="34"/>
        <end position="117"/>
    </location>
</feature>
<dbReference type="EMBL" id="BSDI01000005">
    <property type="protein sequence ID" value="GLH96040.1"/>
    <property type="molecule type" value="Genomic_DNA"/>
</dbReference>
<evidence type="ECO:0000313" key="2">
    <source>
        <dbReference type="EMBL" id="GLH96040.1"/>
    </source>
</evidence>
<name>A0ABQ5QMX6_9ACTN</name>
<reference evidence="2" key="1">
    <citation type="submission" date="2022-12" db="EMBL/GenBank/DDBJ databases">
        <title>New Phytohabitans aurantiacus sp. RD004123 nov., an actinomycete isolated from soil.</title>
        <authorList>
            <person name="Triningsih D.W."/>
            <person name="Harunari E."/>
            <person name="Igarashi Y."/>
        </authorList>
    </citation>
    <scope>NUCLEOTIDE SEQUENCE</scope>
    <source>
        <strain evidence="2">RD004123</strain>
    </source>
</reference>